<dbReference type="EMBL" id="JAMZIH010001200">
    <property type="protein sequence ID" value="KAJ1678403.1"/>
    <property type="molecule type" value="Genomic_DNA"/>
</dbReference>
<accession>A0ACC1HPD2</accession>
<name>A0ACC1HPD2_9FUNG</name>
<evidence type="ECO:0000313" key="1">
    <source>
        <dbReference type="EMBL" id="KAJ1678403.1"/>
    </source>
</evidence>
<dbReference type="Proteomes" id="UP001145114">
    <property type="component" value="Unassembled WGS sequence"/>
</dbReference>
<gene>
    <name evidence="1" type="ORF">EV182_004119</name>
</gene>
<comment type="caution">
    <text evidence="1">The sequence shown here is derived from an EMBL/GenBank/DDBJ whole genome shotgun (WGS) entry which is preliminary data.</text>
</comment>
<sequence>MVAFYESQESLARIIGGKNANNDFRPTDEQAVGVAPPSLPSLEVNTHHPRVLPDPGSPTMAAIRCRGISLSPVIVNRPNSGKRQLSTHTNAHSMVVSSNTDLALDKCKTSIDAREERWDDTRDSLSESGICAGESAGDGDGGVRSNEREGSDKSAESDKHSLYAVGVADAQVVDGSNPLPKGDSNSGDPGNGDDNTERPSMGSSSSLSGGSTTKELRTAPVSSATISNGKQTMANAFYNHSNGPHGEHHIKSSDTIRIGGDHCEAGDNDIVA</sequence>
<reference evidence="1" key="1">
    <citation type="submission" date="2022-06" db="EMBL/GenBank/DDBJ databases">
        <title>Phylogenomic reconstructions and comparative analyses of Kickxellomycotina fungi.</title>
        <authorList>
            <person name="Reynolds N.K."/>
            <person name="Stajich J.E."/>
            <person name="Barry K."/>
            <person name="Grigoriev I.V."/>
            <person name="Crous P."/>
            <person name="Smith M.E."/>
        </authorList>
    </citation>
    <scope>NUCLEOTIDE SEQUENCE</scope>
    <source>
        <strain evidence="1">RSA 2271</strain>
    </source>
</reference>
<proteinExistence type="predicted"/>
<organism evidence="1 2">
    <name type="scientific">Spiromyces aspiralis</name>
    <dbReference type="NCBI Taxonomy" id="68401"/>
    <lineage>
        <taxon>Eukaryota</taxon>
        <taxon>Fungi</taxon>
        <taxon>Fungi incertae sedis</taxon>
        <taxon>Zoopagomycota</taxon>
        <taxon>Kickxellomycotina</taxon>
        <taxon>Kickxellomycetes</taxon>
        <taxon>Kickxellales</taxon>
        <taxon>Kickxellaceae</taxon>
        <taxon>Spiromyces</taxon>
    </lineage>
</organism>
<evidence type="ECO:0000313" key="2">
    <source>
        <dbReference type="Proteomes" id="UP001145114"/>
    </source>
</evidence>
<keyword evidence="2" id="KW-1185">Reference proteome</keyword>
<protein>
    <submittedName>
        <fullName evidence="1">Uncharacterized protein</fullName>
    </submittedName>
</protein>